<organism evidence="1 2">
    <name type="scientific">Nonomuraea rubra</name>
    <dbReference type="NCBI Taxonomy" id="46180"/>
    <lineage>
        <taxon>Bacteria</taxon>
        <taxon>Bacillati</taxon>
        <taxon>Actinomycetota</taxon>
        <taxon>Actinomycetes</taxon>
        <taxon>Streptosporangiales</taxon>
        <taxon>Streptosporangiaceae</taxon>
        <taxon>Nonomuraea</taxon>
    </lineage>
</organism>
<comment type="caution">
    <text evidence="1">The sequence shown here is derived from an EMBL/GenBank/DDBJ whole genome shotgun (WGS) entry which is preliminary data.</text>
</comment>
<dbReference type="Gene3D" id="1.10.357.10">
    <property type="entry name" value="Tetracycline Repressor, domain 2"/>
    <property type="match status" value="1"/>
</dbReference>
<reference evidence="1 2" key="1">
    <citation type="submission" date="2020-08" db="EMBL/GenBank/DDBJ databases">
        <title>Sequencing the genomes of 1000 actinobacteria strains.</title>
        <authorList>
            <person name="Klenk H.-P."/>
        </authorList>
    </citation>
    <scope>NUCLEOTIDE SEQUENCE [LARGE SCALE GENOMIC DNA]</scope>
    <source>
        <strain evidence="1 2">DSM 43768</strain>
    </source>
</reference>
<dbReference type="EMBL" id="JACHMI010000001">
    <property type="protein sequence ID" value="MBB6551350.1"/>
    <property type="molecule type" value="Genomic_DNA"/>
</dbReference>
<evidence type="ECO:0000313" key="2">
    <source>
        <dbReference type="Proteomes" id="UP000565579"/>
    </source>
</evidence>
<gene>
    <name evidence="1" type="ORF">HD593_006145</name>
</gene>
<dbReference type="InterPro" id="IPR036271">
    <property type="entry name" value="Tet_transcr_reg_TetR-rel_C_sf"/>
</dbReference>
<evidence type="ECO:0000313" key="1">
    <source>
        <dbReference type="EMBL" id="MBB6551350.1"/>
    </source>
</evidence>
<dbReference type="RefSeq" id="WP_185105441.1">
    <property type="nucleotide sequence ID" value="NZ_BAAAXY010000279.1"/>
</dbReference>
<name>A0A7X0NXD0_9ACTN</name>
<sequence>MDRYGQDGGRADEPPAGETVEARLVRLLAIQEPLLNSLHSVRDLARWRDEVVRLGRRRDDGICPLGDLAELLADGDGAGRPAVRAGLAAWESLLAGAITRTRGSALGHVRAHAVTP</sequence>
<dbReference type="SUPFAM" id="SSF48498">
    <property type="entry name" value="Tetracyclin repressor-like, C-terminal domain"/>
    <property type="match status" value="1"/>
</dbReference>
<accession>A0A7X0NXD0</accession>
<dbReference type="AlphaFoldDB" id="A0A7X0NXD0"/>
<proteinExistence type="predicted"/>
<protein>
    <submittedName>
        <fullName evidence="1">Uncharacterized protein</fullName>
    </submittedName>
</protein>
<dbReference type="Proteomes" id="UP000565579">
    <property type="component" value="Unassembled WGS sequence"/>
</dbReference>
<keyword evidence="2" id="KW-1185">Reference proteome</keyword>